<feature type="compositionally biased region" description="Polar residues" evidence="8">
    <location>
        <begin position="1"/>
        <end position="18"/>
    </location>
</feature>
<dbReference type="AlphaFoldDB" id="A0AAE0WC75"/>
<evidence type="ECO:0000256" key="5">
    <source>
        <dbReference type="ARBA" id="ARBA00044506"/>
    </source>
</evidence>
<evidence type="ECO:0000256" key="7">
    <source>
        <dbReference type="SAM" id="Coils"/>
    </source>
</evidence>
<keyword evidence="2" id="KW-0970">Cilium biogenesis/degradation</keyword>
<dbReference type="GO" id="GO:0060271">
    <property type="term" value="P:cilium assembly"/>
    <property type="evidence" value="ECO:0007669"/>
    <property type="project" value="TreeGrafter"/>
</dbReference>
<comment type="similarity">
    <text evidence="5">Belongs to the CFAP263 family.</text>
</comment>
<feature type="coiled-coil region" evidence="7">
    <location>
        <begin position="241"/>
        <end position="296"/>
    </location>
</feature>
<reference evidence="10" key="3">
    <citation type="submission" date="2023-05" db="EMBL/GenBank/DDBJ databases">
        <authorList>
            <person name="Smith C.H."/>
        </authorList>
    </citation>
    <scope>NUCLEOTIDE SEQUENCE</scope>
    <source>
        <strain evidence="10">CHS0354</strain>
        <tissue evidence="10">Mantle</tissue>
    </source>
</reference>
<feature type="coiled-coil region" evidence="7">
    <location>
        <begin position="113"/>
        <end position="165"/>
    </location>
</feature>
<proteinExistence type="inferred from homology"/>
<accession>A0AAE0WC75</accession>
<dbReference type="GO" id="GO:0036064">
    <property type="term" value="C:ciliary basal body"/>
    <property type="evidence" value="ECO:0007669"/>
    <property type="project" value="TreeGrafter"/>
</dbReference>
<name>A0AAE0WC75_9BIVA</name>
<dbReference type="InterPro" id="IPR025254">
    <property type="entry name" value="CCDC113/CCDC96_CC"/>
</dbReference>
<evidence type="ECO:0000256" key="8">
    <source>
        <dbReference type="SAM" id="MobiDB-lite"/>
    </source>
</evidence>
<keyword evidence="3 7" id="KW-0175">Coiled coil</keyword>
<keyword evidence="11" id="KW-1185">Reference proteome</keyword>
<evidence type="ECO:0000256" key="6">
    <source>
        <dbReference type="ARBA" id="ARBA00044798"/>
    </source>
</evidence>
<dbReference type="InterPro" id="IPR051885">
    <property type="entry name" value="CC_CF"/>
</dbReference>
<evidence type="ECO:0000256" key="2">
    <source>
        <dbReference type="ARBA" id="ARBA00022794"/>
    </source>
</evidence>
<evidence type="ECO:0000256" key="4">
    <source>
        <dbReference type="ARBA" id="ARBA00023273"/>
    </source>
</evidence>
<evidence type="ECO:0000259" key="9">
    <source>
        <dbReference type="Pfam" id="PF13870"/>
    </source>
</evidence>
<dbReference type="PANTHER" id="PTHR15654">
    <property type="entry name" value="COILED-COIL DOMAIN-CONTAINING PROTEIN 113-RELATED"/>
    <property type="match status" value="1"/>
</dbReference>
<reference evidence="10" key="2">
    <citation type="journal article" date="2021" name="Genome Biol. Evol.">
        <title>Developing a high-quality reference genome for a parasitic bivalve with doubly uniparental inheritance (Bivalvia: Unionida).</title>
        <authorList>
            <person name="Smith C.H."/>
        </authorList>
    </citation>
    <scope>NUCLEOTIDE SEQUENCE</scope>
    <source>
        <strain evidence="10">CHS0354</strain>
        <tissue evidence="10">Mantle</tissue>
    </source>
</reference>
<dbReference type="Proteomes" id="UP001195483">
    <property type="component" value="Unassembled WGS sequence"/>
</dbReference>
<feature type="coiled-coil region" evidence="7">
    <location>
        <begin position="350"/>
        <end position="377"/>
    </location>
</feature>
<feature type="domain" description="CCDC113/CCDC96 coiled-coil" evidence="9">
    <location>
        <begin position="199"/>
        <end position="372"/>
    </location>
</feature>
<dbReference type="GO" id="GO:0005930">
    <property type="term" value="C:axoneme"/>
    <property type="evidence" value="ECO:0007669"/>
    <property type="project" value="TreeGrafter"/>
</dbReference>
<keyword evidence="4" id="KW-0966">Cell projection</keyword>
<evidence type="ECO:0000313" key="10">
    <source>
        <dbReference type="EMBL" id="KAK3608025.1"/>
    </source>
</evidence>
<dbReference type="Pfam" id="PF13870">
    <property type="entry name" value="CCDC113_CCDC96_CC"/>
    <property type="match status" value="1"/>
</dbReference>
<organism evidence="10 11">
    <name type="scientific">Potamilus streckersoni</name>
    <dbReference type="NCBI Taxonomy" id="2493646"/>
    <lineage>
        <taxon>Eukaryota</taxon>
        <taxon>Metazoa</taxon>
        <taxon>Spiralia</taxon>
        <taxon>Lophotrochozoa</taxon>
        <taxon>Mollusca</taxon>
        <taxon>Bivalvia</taxon>
        <taxon>Autobranchia</taxon>
        <taxon>Heteroconchia</taxon>
        <taxon>Palaeoheterodonta</taxon>
        <taxon>Unionida</taxon>
        <taxon>Unionoidea</taxon>
        <taxon>Unionidae</taxon>
        <taxon>Ambleminae</taxon>
        <taxon>Lampsilini</taxon>
        <taxon>Potamilus</taxon>
    </lineage>
</organism>
<sequence length="397" mass="46375">MMSMATTNKMAESETMSIDTHDTSNDAGEDPLQDLTDEQLAGLVEDTLRANEVLATETQMFEKYLKRVEPKDLAGIGAGPGGTTMSQTTQEMVRRVDRKRSKSRSSNIDKSLRLTAEQKCDIAQRELEELREEIDKLKEDSDKILDTYKAIMEEAELRFAETKKESYEFDRDIVKGAINLRTNKVVAEKVVRYFEDKIKSRDTLIEKLRLKNSTLKVQKKKIHLQLKQKEEMGEALHEVDFNQLQIENQQYLEKIEERNQDLLRLKMMAGNTLQVLNSYKKKLHTLTLESERLKSEITSRNDLLTRIDAETLVVEKERTKAEKINRKLRHQLADYRVPDVMEYVGEKADLYELQKKVKSWERKVEIAEMALKTHRKTWQQIRLGSQMANNWEMLETR</sequence>
<gene>
    <name evidence="10" type="ORF">CHS0354_031010</name>
</gene>
<comment type="subcellular location">
    <subcellularLocation>
        <location evidence="1">Cell projection</location>
        <location evidence="1">Cilium</location>
    </subcellularLocation>
</comment>
<dbReference type="EMBL" id="JAEAOA010001852">
    <property type="protein sequence ID" value="KAK3608025.1"/>
    <property type="molecule type" value="Genomic_DNA"/>
</dbReference>
<dbReference type="PANTHER" id="PTHR15654:SF2">
    <property type="entry name" value="COILED-COIL DOMAIN-CONTAINING PROTEIN 113"/>
    <property type="match status" value="1"/>
</dbReference>
<comment type="caution">
    <text evidence="10">The sequence shown here is derived from an EMBL/GenBank/DDBJ whole genome shotgun (WGS) entry which is preliminary data.</text>
</comment>
<evidence type="ECO:0000313" key="11">
    <source>
        <dbReference type="Proteomes" id="UP001195483"/>
    </source>
</evidence>
<feature type="region of interest" description="Disordered" evidence="8">
    <location>
        <begin position="75"/>
        <end position="110"/>
    </location>
</feature>
<reference evidence="10" key="1">
    <citation type="journal article" date="2021" name="Genome Biol. Evol.">
        <title>A High-Quality Reference Genome for a Parasitic Bivalve with Doubly Uniparental Inheritance (Bivalvia: Unionida).</title>
        <authorList>
            <person name="Smith C.H."/>
        </authorList>
    </citation>
    <scope>NUCLEOTIDE SEQUENCE</scope>
    <source>
        <strain evidence="10">CHS0354</strain>
    </source>
</reference>
<feature type="region of interest" description="Disordered" evidence="8">
    <location>
        <begin position="1"/>
        <end position="32"/>
    </location>
</feature>
<evidence type="ECO:0000256" key="3">
    <source>
        <dbReference type="ARBA" id="ARBA00023054"/>
    </source>
</evidence>
<evidence type="ECO:0000256" key="1">
    <source>
        <dbReference type="ARBA" id="ARBA00004138"/>
    </source>
</evidence>
<protein>
    <recommendedName>
        <fullName evidence="6">Cilia- and flagella-associated protein 263</fullName>
    </recommendedName>
</protein>